<evidence type="ECO:0000256" key="5">
    <source>
        <dbReference type="ARBA" id="ARBA00022679"/>
    </source>
</evidence>
<keyword evidence="5 13" id="KW-0808">Transferase</keyword>
<keyword evidence="8" id="KW-0456">Lyase</keyword>
<evidence type="ECO:0000313" key="13">
    <source>
        <dbReference type="EMBL" id="EES92100.1"/>
    </source>
</evidence>
<dbReference type="Pfam" id="PF04715">
    <property type="entry name" value="Anth_synt_I_N"/>
    <property type="match status" value="1"/>
</dbReference>
<dbReference type="InterPro" id="IPR019999">
    <property type="entry name" value="Anth_synth_I-like"/>
</dbReference>
<dbReference type="EC" id="2.6.1.85" evidence="3"/>
<comment type="caution">
    <text evidence="13">The sequence shown here is derived from an EMBL/GenBank/DDBJ whole genome shotgun (WGS) entry which is preliminary data.</text>
</comment>
<keyword evidence="7" id="KW-0460">Magnesium</keyword>
<dbReference type="PRINTS" id="PR00095">
    <property type="entry name" value="ANTSNTHASEI"/>
</dbReference>
<dbReference type="EMBL" id="ACSJ01000001">
    <property type="protein sequence ID" value="EES92100.1"/>
    <property type="molecule type" value="Genomic_DNA"/>
</dbReference>
<comment type="function">
    <text evidence="9">Part of a heterotetrameric complex that catalyzes the two-step biosynthesis of anthranilate, an intermediate in the biosynthesis of L-tryptophan. In the first step, the glutamine-binding beta subunit (TrpG) of anthranilate synthase (AS) provides the glutamine amidotransferase activity which generates ammonia as a substrate that, along with chorismate, is used in the second step, catalyzed by the large alpha subunit of AS (TrpE) to produce anthranilate. In the absence of TrpG, TrpE can synthesize anthranilate directly from chorismate and high concentrations of ammonia.</text>
</comment>
<evidence type="ECO:0000256" key="4">
    <source>
        <dbReference type="ARBA" id="ARBA00020653"/>
    </source>
</evidence>
<dbReference type="GO" id="GO:0004049">
    <property type="term" value="F:anthranilate synthase activity"/>
    <property type="evidence" value="ECO:0007669"/>
    <property type="project" value="UniProtKB-EC"/>
</dbReference>
<evidence type="ECO:0000256" key="6">
    <source>
        <dbReference type="ARBA" id="ARBA00022723"/>
    </source>
</evidence>
<keyword evidence="13" id="KW-0032">Aminotransferase</keyword>
<dbReference type="InterPro" id="IPR006805">
    <property type="entry name" value="Anth_synth_I_N"/>
</dbReference>
<evidence type="ECO:0000256" key="2">
    <source>
        <dbReference type="ARBA" id="ARBA00011575"/>
    </source>
</evidence>
<dbReference type="Gene3D" id="3.60.120.10">
    <property type="entry name" value="Anthranilate synthase"/>
    <property type="match status" value="1"/>
</dbReference>
<comment type="cofactor">
    <cofactor evidence="1">
        <name>Mg(2+)</name>
        <dbReference type="ChEBI" id="CHEBI:18420"/>
    </cofactor>
</comment>
<dbReference type="GO" id="GO:0046872">
    <property type="term" value="F:metal ion binding"/>
    <property type="evidence" value="ECO:0007669"/>
    <property type="project" value="UniProtKB-KW"/>
</dbReference>
<dbReference type="PANTHER" id="PTHR11236:SF48">
    <property type="entry name" value="ISOCHORISMATE SYNTHASE MENF"/>
    <property type="match status" value="1"/>
</dbReference>
<dbReference type="PANTHER" id="PTHR11236">
    <property type="entry name" value="AMINOBENZOATE/ANTHRANILATE SYNTHASE"/>
    <property type="match status" value="1"/>
</dbReference>
<reference evidence="13 14" key="1">
    <citation type="submission" date="2009-10" db="EMBL/GenBank/DDBJ databases">
        <authorList>
            <person name="Shrivastava S."/>
            <person name="Brinkac L.B."/>
            <person name="Brown J.L."/>
            <person name="Bruce D.B."/>
            <person name="Detter C."/>
            <person name="Green L.D."/>
            <person name="Munk C.A."/>
            <person name="Rogers Y.C."/>
            <person name="Tapia R."/>
            <person name="Saunders E.S."/>
            <person name="Sims D.R."/>
            <person name="Smith L.A."/>
            <person name="Smith T.J."/>
            <person name="Sutton G."/>
            <person name="Brettin T."/>
        </authorList>
    </citation>
    <scope>NUCLEOTIDE SEQUENCE [LARGE SCALE GENOMIC DNA]</scope>
    <source>
        <strain evidence="14">D str. 1873</strain>
    </source>
</reference>
<dbReference type="InterPro" id="IPR005801">
    <property type="entry name" value="ADC_synthase"/>
</dbReference>
<dbReference type="Pfam" id="PF00425">
    <property type="entry name" value="Chorismate_bind"/>
    <property type="match status" value="1"/>
</dbReference>
<sequence length="456" mass="51973">MLIKKINTNLSSFELYFLFKDEAYSFFLDSGMDHDKLGQYSFIGFNPFLIFKSKNDKITILEKDVVSVFKGSPFDKLKEILASYKMDYNTEFPFIGGAVGYLGYDLCHHIEKLSRTAIDDVNIPDCYFGLYDGVIIIDHRKNQVFIASLGIKDKPEIVIANIENKIYLGEKKGVKIDISKRFKTSKITSNFTKEQYIDAIKKIREYIESGDIYQANMTQRFQCTTEENPFDIYSKLREINPAPFASFMDFGEGCIVSSSPERFIKIKNRYIETRPIKGTCPRGKNYKEDLKNKRELLASEKDKAELLMIVDLERNDIGKIAKAGTVKVTELFHLETYSTVHHLVSTIIGEIDDNYDTIDCIKETFPGGSITGAPKIRSMEIIDELEPTQRNIYTGSIGYIGFNGDVDLNIAIRTIVCKDSKAYFQVGGGITWNSNANLEYEETLHKAKALIEVFKN</sequence>
<evidence type="ECO:0000313" key="14">
    <source>
        <dbReference type="Proteomes" id="UP000006160"/>
    </source>
</evidence>
<comment type="subunit">
    <text evidence="2">Heterotetramer consisting of two non-identical subunits: a beta subunit (TrpG) and a large alpha subunit (TrpE).</text>
</comment>
<comment type="catalytic activity">
    <reaction evidence="10">
        <text>chorismate + L-glutamine = anthranilate + pyruvate + L-glutamate + H(+)</text>
        <dbReference type="Rhea" id="RHEA:21732"/>
        <dbReference type="ChEBI" id="CHEBI:15361"/>
        <dbReference type="ChEBI" id="CHEBI:15378"/>
        <dbReference type="ChEBI" id="CHEBI:16567"/>
        <dbReference type="ChEBI" id="CHEBI:29748"/>
        <dbReference type="ChEBI" id="CHEBI:29985"/>
        <dbReference type="ChEBI" id="CHEBI:58359"/>
        <dbReference type="EC" id="4.1.3.27"/>
    </reaction>
</comment>
<name>A0A9P2G8U1_CLOBO</name>
<dbReference type="GO" id="GO:0000162">
    <property type="term" value="P:L-tryptophan biosynthetic process"/>
    <property type="evidence" value="ECO:0007669"/>
    <property type="project" value="TreeGrafter"/>
</dbReference>
<dbReference type="GO" id="GO:0009396">
    <property type="term" value="P:folic acid-containing compound biosynthetic process"/>
    <property type="evidence" value="ECO:0007669"/>
    <property type="project" value="InterPro"/>
</dbReference>
<accession>A0A9P2G8U1</accession>
<organism evidence="13 14">
    <name type="scientific">Clostridium botulinum D str. 1873</name>
    <dbReference type="NCBI Taxonomy" id="592027"/>
    <lineage>
        <taxon>Bacteria</taxon>
        <taxon>Bacillati</taxon>
        <taxon>Bacillota</taxon>
        <taxon>Clostridia</taxon>
        <taxon>Eubacteriales</taxon>
        <taxon>Clostridiaceae</taxon>
        <taxon>Clostridium</taxon>
    </lineage>
</organism>
<dbReference type="SUPFAM" id="SSF56322">
    <property type="entry name" value="ADC synthase"/>
    <property type="match status" value="1"/>
</dbReference>
<dbReference type="InterPro" id="IPR005802">
    <property type="entry name" value="ADC_synth_comp_1"/>
</dbReference>
<keyword evidence="6" id="KW-0479">Metal-binding</keyword>
<dbReference type="InterPro" id="IPR015890">
    <property type="entry name" value="Chorismate_C"/>
</dbReference>
<evidence type="ECO:0000259" key="11">
    <source>
        <dbReference type="Pfam" id="PF00425"/>
    </source>
</evidence>
<evidence type="ECO:0000256" key="3">
    <source>
        <dbReference type="ARBA" id="ARBA00013139"/>
    </source>
</evidence>
<evidence type="ECO:0000256" key="8">
    <source>
        <dbReference type="ARBA" id="ARBA00023239"/>
    </source>
</evidence>
<dbReference type="AlphaFoldDB" id="A0A9P2G8U1"/>
<dbReference type="Proteomes" id="UP000006160">
    <property type="component" value="Unassembled WGS sequence"/>
</dbReference>
<gene>
    <name evidence="13" type="primary">pabB</name>
    <name evidence="13" type="ORF">CLG_B0444</name>
</gene>
<dbReference type="RefSeq" id="WP_004443567.1">
    <property type="nucleotide sequence ID" value="NZ_ACSJ01000001.1"/>
</dbReference>
<evidence type="ECO:0000256" key="1">
    <source>
        <dbReference type="ARBA" id="ARBA00001946"/>
    </source>
</evidence>
<dbReference type="GO" id="GO:0046820">
    <property type="term" value="F:4-amino-4-deoxychorismate synthase activity"/>
    <property type="evidence" value="ECO:0007669"/>
    <property type="project" value="UniProtKB-EC"/>
</dbReference>
<dbReference type="NCBIfam" id="TIGR00553">
    <property type="entry name" value="pabB"/>
    <property type="match status" value="1"/>
</dbReference>
<evidence type="ECO:0000256" key="9">
    <source>
        <dbReference type="ARBA" id="ARBA00025634"/>
    </source>
</evidence>
<evidence type="ECO:0000256" key="10">
    <source>
        <dbReference type="ARBA" id="ARBA00047683"/>
    </source>
</evidence>
<protein>
    <recommendedName>
        <fullName evidence="4">Anthranilate synthase component 1</fullName>
        <ecNumber evidence="3">2.6.1.85</ecNumber>
    </recommendedName>
</protein>
<evidence type="ECO:0000259" key="12">
    <source>
        <dbReference type="Pfam" id="PF04715"/>
    </source>
</evidence>
<proteinExistence type="predicted"/>
<evidence type="ECO:0000256" key="7">
    <source>
        <dbReference type="ARBA" id="ARBA00022842"/>
    </source>
</evidence>
<feature type="domain" description="Anthranilate synthase component I N-terminal" evidence="12">
    <location>
        <begin position="12"/>
        <end position="146"/>
    </location>
</feature>
<feature type="domain" description="Chorismate-utilising enzyme C-terminal" evidence="11">
    <location>
        <begin position="193"/>
        <end position="446"/>
    </location>
</feature>